<dbReference type="AlphaFoldDB" id="A0A1V3XHI0"/>
<evidence type="ECO:0000313" key="3">
    <source>
        <dbReference type="Proteomes" id="UP000189229"/>
    </source>
</evidence>
<dbReference type="EMBL" id="MVBM01000002">
    <property type="protein sequence ID" value="OOK78226.1"/>
    <property type="molecule type" value="Genomic_DNA"/>
</dbReference>
<comment type="caution">
    <text evidence="2">The sequence shown here is derived from an EMBL/GenBank/DDBJ whole genome shotgun (WGS) entry which is preliminary data.</text>
</comment>
<dbReference type="Proteomes" id="UP000189229">
    <property type="component" value="Unassembled WGS sequence"/>
</dbReference>
<sequence>MTAVTRTLPRHTQRRQSNGTAGVYLELTDDPTTLTTLLVITDSTGMTHCIEIGLQEADRICDDLNRVTSASPQQREVWQLELLYSI</sequence>
<protein>
    <submittedName>
        <fullName evidence="2">Uncharacterized protein</fullName>
    </submittedName>
</protein>
<proteinExistence type="predicted"/>
<name>A0A1V3XHI0_MYCKA</name>
<reference evidence="2 3" key="1">
    <citation type="submission" date="2017-02" db="EMBL/GenBank/DDBJ databases">
        <title>Complete genome sequences of Mycobacterium kansasii strains isolated from rhesus macaques.</title>
        <authorList>
            <person name="Panda A."/>
            <person name="Nagaraj S."/>
            <person name="Zhao X."/>
            <person name="Tettelin H."/>
            <person name="Detolla L.J."/>
        </authorList>
    </citation>
    <scope>NUCLEOTIDE SEQUENCE [LARGE SCALE GENOMIC DNA]</scope>
    <source>
        <strain evidence="2 3">11-3813</strain>
    </source>
</reference>
<feature type="region of interest" description="Disordered" evidence="1">
    <location>
        <begin position="1"/>
        <end position="20"/>
    </location>
</feature>
<evidence type="ECO:0000313" key="2">
    <source>
        <dbReference type="EMBL" id="OOK78226.1"/>
    </source>
</evidence>
<dbReference type="RefSeq" id="WP_082276274.1">
    <property type="nucleotide sequence ID" value="NZ_JBCGVC010000049.1"/>
</dbReference>
<evidence type="ECO:0000256" key="1">
    <source>
        <dbReference type="SAM" id="MobiDB-lite"/>
    </source>
</evidence>
<gene>
    <name evidence="2" type="ORF">BZL30_1975</name>
</gene>
<accession>A0A1V3XHI0</accession>
<organism evidence="2 3">
    <name type="scientific">Mycobacterium kansasii</name>
    <dbReference type="NCBI Taxonomy" id="1768"/>
    <lineage>
        <taxon>Bacteria</taxon>
        <taxon>Bacillati</taxon>
        <taxon>Actinomycetota</taxon>
        <taxon>Actinomycetes</taxon>
        <taxon>Mycobacteriales</taxon>
        <taxon>Mycobacteriaceae</taxon>
        <taxon>Mycobacterium</taxon>
    </lineage>
</organism>